<dbReference type="InterPro" id="IPR010736">
    <property type="entry name" value="SHIPPO-rpt"/>
</dbReference>
<evidence type="ECO:0000313" key="3">
    <source>
        <dbReference type="EMBL" id="CAL6013662.1"/>
    </source>
</evidence>
<reference evidence="3 5" key="2">
    <citation type="submission" date="2024-07" db="EMBL/GenBank/DDBJ databases">
        <authorList>
            <person name="Akdeniz Z."/>
        </authorList>
    </citation>
    <scope>NUCLEOTIDE SEQUENCE [LARGE SCALE GENOMIC DNA]</scope>
</reference>
<keyword evidence="5" id="KW-1185">Reference proteome</keyword>
<dbReference type="EMBL" id="CATOUU010000703">
    <property type="protein sequence ID" value="CAI9942522.1"/>
    <property type="molecule type" value="Genomic_DNA"/>
</dbReference>
<reference evidence="1" key="1">
    <citation type="submission" date="2023-06" db="EMBL/GenBank/DDBJ databases">
        <authorList>
            <person name="Kurt Z."/>
        </authorList>
    </citation>
    <scope>NUCLEOTIDE SEQUENCE</scope>
</reference>
<evidence type="ECO:0000313" key="5">
    <source>
        <dbReference type="Proteomes" id="UP001642409"/>
    </source>
</evidence>
<dbReference type="InterPro" id="IPR051291">
    <property type="entry name" value="CIMAP"/>
</dbReference>
<protein>
    <submittedName>
        <fullName evidence="1">Sperm-tail PG-rich repeat</fullName>
    </submittedName>
    <submittedName>
        <fullName evidence="3">Sperm-tail_PG-rich repeat</fullName>
    </submittedName>
</protein>
<proteinExistence type="predicted"/>
<dbReference type="EMBL" id="CAXDID020000156">
    <property type="protein sequence ID" value="CAL6043209.1"/>
    <property type="molecule type" value="Genomic_DNA"/>
</dbReference>
<dbReference type="Pfam" id="PF07004">
    <property type="entry name" value="SHIPPO-rpt"/>
    <property type="match status" value="4"/>
</dbReference>
<dbReference type="AlphaFoldDB" id="A0AA86U1X3"/>
<organism evidence="1">
    <name type="scientific">Hexamita inflata</name>
    <dbReference type="NCBI Taxonomy" id="28002"/>
    <lineage>
        <taxon>Eukaryota</taxon>
        <taxon>Metamonada</taxon>
        <taxon>Diplomonadida</taxon>
        <taxon>Hexamitidae</taxon>
        <taxon>Hexamitinae</taxon>
        <taxon>Hexamita</taxon>
    </lineage>
</organism>
<sequence>MDLRYSQLATPKFKVPQREQVNKLFETNTMVSLSDSITPGPGRYNNSLNNSIESKSKYQFQPRRYQDNIVQYDDYEPGPGSYQIQERPRSSGFSFGRRYETYADAERRKASALGPGAYEVNKSTLKQNKLGKLYEPYFDRPHSAPKQPGAADYSVQKGVQLQQKRAPEFSLSKSKRPVQTVQKEKLIGPGFTYSKQYSSISKSGAGGFPKQIGSGKGAEGPGPAAYCINVQKGKIKGGYMGTRAKGITL</sequence>
<evidence type="ECO:0000313" key="1">
    <source>
        <dbReference type="EMBL" id="CAI9935112.1"/>
    </source>
</evidence>
<accession>A0AA86U1X3</accession>
<name>A0AA86U1X3_9EUKA</name>
<dbReference type="PANTHER" id="PTHR21580">
    <property type="entry name" value="SHIPPO-1-RELATED"/>
    <property type="match status" value="1"/>
</dbReference>
<comment type="caution">
    <text evidence="1">The sequence shown here is derived from an EMBL/GenBank/DDBJ whole genome shotgun (WGS) entry which is preliminary data.</text>
</comment>
<dbReference type="EMBL" id="CAXDID020000069">
    <property type="protein sequence ID" value="CAL6013662.1"/>
    <property type="molecule type" value="Genomic_DNA"/>
</dbReference>
<dbReference type="EMBL" id="CATOUU010000594">
    <property type="protein sequence ID" value="CAI9935112.1"/>
    <property type="molecule type" value="Genomic_DNA"/>
</dbReference>
<evidence type="ECO:0000313" key="2">
    <source>
        <dbReference type="EMBL" id="CAI9942522.1"/>
    </source>
</evidence>
<evidence type="ECO:0000313" key="4">
    <source>
        <dbReference type="EMBL" id="CAL6043209.1"/>
    </source>
</evidence>
<gene>
    <name evidence="1" type="ORF">HINF_LOCUS22757</name>
    <name evidence="3" type="ORF">HINF_LOCUS23893</name>
    <name evidence="2" type="ORF">HINF_LOCUS30167</name>
    <name evidence="4" type="ORF">HINF_LOCUS39963</name>
</gene>
<dbReference type="Proteomes" id="UP001642409">
    <property type="component" value="Unassembled WGS sequence"/>
</dbReference>